<feature type="region of interest" description="Disordered" evidence="2">
    <location>
        <begin position="161"/>
        <end position="180"/>
    </location>
</feature>
<dbReference type="GO" id="GO:0043491">
    <property type="term" value="P:phosphatidylinositol 3-kinase/protein kinase B signal transduction"/>
    <property type="evidence" value="ECO:0007669"/>
    <property type="project" value="InterPro"/>
</dbReference>
<feature type="compositionally biased region" description="Polar residues" evidence="2">
    <location>
        <begin position="166"/>
        <end position="176"/>
    </location>
</feature>
<dbReference type="AlphaFoldDB" id="A0AAN8KPM1"/>
<feature type="compositionally biased region" description="Basic and acidic residues" evidence="2">
    <location>
        <begin position="259"/>
        <end position="278"/>
    </location>
</feature>
<feature type="compositionally biased region" description="Polar residues" evidence="2">
    <location>
        <begin position="20"/>
        <end position="36"/>
    </location>
</feature>
<name>A0AAN8KPM1_9TELE</name>
<reference evidence="5 6" key="1">
    <citation type="submission" date="2021-04" db="EMBL/GenBank/DDBJ databases">
        <authorList>
            <person name="De Guttry C."/>
            <person name="Zahm M."/>
            <person name="Klopp C."/>
            <person name="Cabau C."/>
            <person name="Louis A."/>
            <person name="Berthelot C."/>
            <person name="Parey E."/>
            <person name="Roest Crollius H."/>
            <person name="Montfort J."/>
            <person name="Robinson-Rechavi M."/>
            <person name="Bucao C."/>
            <person name="Bouchez O."/>
            <person name="Gislard M."/>
            <person name="Lluch J."/>
            <person name="Milhes M."/>
            <person name="Lampietro C."/>
            <person name="Lopez Roques C."/>
            <person name="Donnadieu C."/>
            <person name="Braasch I."/>
            <person name="Desvignes T."/>
            <person name="Postlethwait J."/>
            <person name="Bobe J."/>
            <person name="Wedekind C."/>
            <person name="Guiguen Y."/>
        </authorList>
    </citation>
    <scope>NUCLEOTIDE SEQUENCE [LARGE SCALE GENOMIC DNA]</scope>
    <source>
        <strain evidence="5">Cs_M1</strain>
        <tissue evidence="5">Blood</tissue>
    </source>
</reference>
<dbReference type="Proteomes" id="UP001356427">
    <property type="component" value="Unassembled WGS sequence"/>
</dbReference>
<organism evidence="5 6">
    <name type="scientific">Coregonus suidteri</name>
    <dbReference type="NCBI Taxonomy" id="861788"/>
    <lineage>
        <taxon>Eukaryota</taxon>
        <taxon>Metazoa</taxon>
        <taxon>Chordata</taxon>
        <taxon>Craniata</taxon>
        <taxon>Vertebrata</taxon>
        <taxon>Euteleostomi</taxon>
        <taxon>Actinopterygii</taxon>
        <taxon>Neopterygii</taxon>
        <taxon>Teleostei</taxon>
        <taxon>Protacanthopterygii</taxon>
        <taxon>Salmoniformes</taxon>
        <taxon>Salmonidae</taxon>
        <taxon>Coregoninae</taxon>
        <taxon>Coregonus</taxon>
    </lineage>
</organism>
<feature type="compositionally biased region" description="Low complexity" evidence="2">
    <location>
        <begin position="369"/>
        <end position="382"/>
    </location>
</feature>
<dbReference type="GO" id="GO:0048812">
    <property type="term" value="P:neuron projection morphogenesis"/>
    <property type="evidence" value="ECO:0007669"/>
    <property type="project" value="InterPro"/>
</dbReference>
<feature type="domain" description="Neuronal tyrosine-phosphorylated phosphoinositide-3-kinase adapter C-terminal" evidence="4">
    <location>
        <begin position="347"/>
        <end position="602"/>
    </location>
</feature>
<feature type="compositionally biased region" description="Basic and acidic residues" evidence="2">
    <location>
        <begin position="413"/>
        <end position="436"/>
    </location>
</feature>
<feature type="compositionally biased region" description="Polar residues" evidence="2">
    <location>
        <begin position="279"/>
        <end position="289"/>
    </location>
</feature>
<comment type="caution">
    <text evidence="5">The sequence shown here is derived from an EMBL/GenBank/DDBJ whole genome shotgun (WGS) entry which is preliminary data.</text>
</comment>
<feature type="compositionally biased region" description="Basic and acidic residues" evidence="2">
    <location>
        <begin position="41"/>
        <end position="60"/>
    </location>
</feature>
<dbReference type="Pfam" id="PF15439">
    <property type="entry name" value="NYAP_N"/>
    <property type="match status" value="1"/>
</dbReference>
<feature type="region of interest" description="Disordered" evidence="2">
    <location>
        <begin position="230"/>
        <end position="298"/>
    </location>
</feature>
<feature type="region of interest" description="Disordered" evidence="2">
    <location>
        <begin position="1"/>
        <end position="144"/>
    </location>
</feature>
<evidence type="ECO:0000256" key="2">
    <source>
        <dbReference type="SAM" id="MobiDB-lite"/>
    </source>
</evidence>
<feature type="compositionally biased region" description="Polar residues" evidence="2">
    <location>
        <begin position="497"/>
        <end position="515"/>
    </location>
</feature>
<feature type="compositionally biased region" description="Polar residues" evidence="2">
    <location>
        <begin position="72"/>
        <end position="86"/>
    </location>
</feature>
<feature type="compositionally biased region" description="Polar residues" evidence="2">
    <location>
        <begin position="458"/>
        <end position="477"/>
    </location>
</feature>
<protein>
    <recommendedName>
        <fullName evidence="7">Neuronal tyrosine-phosphorylated phosphoinositide-3-kinase adapter 2</fullName>
    </recommendedName>
</protein>
<feature type="region of interest" description="Disordered" evidence="2">
    <location>
        <begin position="558"/>
        <end position="590"/>
    </location>
</feature>
<evidence type="ECO:0000259" key="4">
    <source>
        <dbReference type="Pfam" id="PF15452"/>
    </source>
</evidence>
<keyword evidence="6" id="KW-1185">Reference proteome</keyword>
<dbReference type="PANTHER" id="PTHR22633">
    <property type="entry name" value="NEURONAL TYROSINE-PHOSPHORYLATED PHOSPHOINOSITIDE-3-KINASE ADAPTER 2-RELATED"/>
    <property type="match status" value="1"/>
</dbReference>
<feature type="compositionally biased region" description="Basic and acidic residues" evidence="2">
    <location>
        <begin position="88"/>
        <end position="97"/>
    </location>
</feature>
<proteinExistence type="predicted"/>
<evidence type="ECO:0008006" key="7">
    <source>
        <dbReference type="Google" id="ProtNLM"/>
    </source>
</evidence>
<feature type="region of interest" description="Disordered" evidence="2">
    <location>
        <begin position="341"/>
        <end position="521"/>
    </location>
</feature>
<dbReference type="PANTHER" id="PTHR22633:SF1">
    <property type="entry name" value="NEURONAL TYROSINE-PHOSPHORYLATED PHOSPHOINOSITIDE-3-KINASE ADAPTER 2"/>
    <property type="match status" value="1"/>
</dbReference>
<dbReference type="InterPro" id="IPR039482">
    <property type="entry name" value="NYAP_N"/>
</dbReference>
<evidence type="ECO:0000313" key="6">
    <source>
        <dbReference type="Proteomes" id="UP001356427"/>
    </source>
</evidence>
<dbReference type="Pfam" id="PF15452">
    <property type="entry name" value="NYAP_C"/>
    <property type="match status" value="1"/>
</dbReference>
<sequence>MGAPTPVSNRPPKPKRDPNTKLSISSEGVNSGSASAIANRDSLDKFDRSKSRPFSEEYKRIPPPKPKRNPNTQLSTSFDESYIQNHSNRKEGRREKPSSQSQSPAPDTEDEDEPVYIEMVGNIQRDLKQRHLEDEDQSESVYEEMKYPMFNDLLQDAKWEQDMEQGRSSSSHSTPWGSLCDIPIPFPNLLTHRPPLLVFPPAPAQCSPNSDESPLTPLDVTKLPMLENVATGYTNKPGGGASPTTSEAPPPSSTHHRKGERERDRKREREKDRERDLQFTHTITVSGRSSAPPLPSTLYKASASAHGYPRSHSACPSPVSMGRSLTPLSLKRPPPYDTLKIGGSMPRSTSSVPHAAKSSVGQEGGGKLSNSSSAHSSMQNVSRSHTPTSPLDELTNLFTGGRNMLKKGSGGRKVKETTECEAKTRSHSTEPLSRHESKAHHGGSQESPKSQEWDGPSGHSSTPTATPSRLGRSSVSPTMMLGSGGTESKAVCKLGRSASTSGVPSPCGTPQHQPSEPQPGYSQMIPPMPWACGDNTMMEMIEKKRSLCREIKARRGPADNNLCKQDSMPILPSWRKSSNGTKKYGGPPPYSTQTTVFWDTAI</sequence>
<accession>A0AAN8KPM1</accession>
<evidence type="ECO:0000256" key="1">
    <source>
        <dbReference type="ARBA" id="ARBA00022553"/>
    </source>
</evidence>
<feature type="domain" description="Neuronal tyrosine-phosphorylated phosphoinositide-3-kinase adapter N-terminal" evidence="3">
    <location>
        <begin position="4"/>
        <end position="310"/>
    </location>
</feature>
<dbReference type="InterPro" id="IPR029353">
    <property type="entry name" value="NYAP_C"/>
</dbReference>
<dbReference type="EMBL" id="JAGTTL010000033">
    <property type="protein sequence ID" value="KAK6295553.1"/>
    <property type="molecule type" value="Genomic_DNA"/>
</dbReference>
<dbReference type="InterPro" id="IPR026722">
    <property type="entry name" value="NYAP1/NYAP2"/>
</dbReference>
<evidence type="ECO:0000313" key="5">
    <source>
        <dbReference type="EMBL" id="KAK6295553.1"/>
    </source>
</evidence>
<keyword evidence="1" id="KW-0597">Phosphoprotein</keyword>
<gene>
    <name evidence="5" type="ORF">J4Q44_G00332660</name>
</gene>
<evidence type="ECO:0000259" key="3">
    <source>
        <dbReference type="Pfam" id="PF15439"/>
    </source>
</evidence>